<dbReference type="PANTHER" id="PTHR33781">
    <property type="entry name" value="PROTEIN PHYTOCHROME KINASE SUBSTRATE 1-RELATED"/>
    <property type="match status" value="1"/>
</dbReference>
<reference evidence="2" key="1">
    <citation type="submission" date="2025-08" db="UniProtKB">
        <authorList>
            <consortium name="RefSeq"/>
        </authorList>
    </citation>
    <scope>IDENTIFICATION</scope>
    <source>
        <tissue evidence="2">Leaves</tissue>
    </source>
</reference>
<protein>
    <submittedName>
        <fullName evidence="2">Protein PHYTOCHROME KINASE SUBSTRATE 3-like</fullName>
    </submittedName>
</protein>
<dbReference type="GO" id="GO:0009638">
    <property type="term" value="P:phototropism"/>
    <property type="evidence" value="ECO:0007669"/>
    <property type="project" value="InterPro"/>
</dbReference>
<dbReference type="OrthoDB" id="760005at2759"/>
<dbReference type="InterPro" id="IPR039615">
    <property type="entry name" value="PKS"/>
</dbReference>
<dbReference type="GeneID" id="109001231"/>
<evidence type="ECO:0000313" key="2">
    <source>
        <dbReference type="RefSeq" id="XP_035549808.1"/>
    </source>
</evidence>
<gene>
    <name evidence="2" type="primary">LOC109001231</name>
</gene>
<dbReference type="RefSeq" id="XP_035549808.1">
    <property type="nucleotide sequence ID" value="XM_035693915.1"/>
</dbReference>
<proteinExistence type="predicted"/>
<keyword evidence="1" id="KW-1185">Reference proteome</keyword>
<dbReference type="FunCoup" id="A0A6P9F1H7">
    <property type="interactions" value="859"/>
</dbReference>
<dbReference type="AlphaFoldDB" id="A0A6P9F1H7"/>
<organism evidence="1 2">
    <name type="scientific">Juglans regia</name>
    <name type="common">English walnut</name>
    <dbReference type="NCBI Taxonomy" id="51240"/>
    <lineage>
        <taxon>Eukaryota</taxon>
        <taxon>Viridiplantae</taxon>
        <taxon>Streptophyta</taxon>
        <taxon>Embryophyta</taxon>
        <taxon>Tracheophyta</taxon>
        <taxon>Spermatophyta</taxon>
        <taxon>Magnoliopsida</taxon>
        <taxon>eudicotyledons</taxon>
        <taxon>Gunneridae</taxon>
        <taxon>Pentapetalae</taxon>
        <taxon>rosids</taxon>
        <taxon>fabids</taxon>
        <taxon>Fagales</taxon>
        <taxon>Juglandaceae</taxon>
        <taxon>Juglans</taxon>
    </lineage>
</organism>
<dbReference type="PANTHER" id="PTHR33781:SF3">
    <property type="entry name" value="PROTEIN PHYTOCHROME KINASE SUBSTRATE 3"/>
    <property type="match status" value="1"/>
</dbReference>
<sequence length="428" mass="47070">MDAEKRSANLSNAALSSFLGTAGEGSVLKVAKLMQHPFPATNPSRTAPSSRCVERTKTEEGEISVFGAERYFSMKLDEDSPRSIDSLASKHGLKKDYCVDLLNRKAKSRTATPSLSSESSWNSQAALLPGFHRQPLQNTEKKVTRKMHFSGLICNRSCSVERSLEHGGIHGIGIRKRAIQFDHNQVRQRFQVNDDLHSPTFGRSNREKYFSFPISSAGVQNSTAKSQFKVEKIKDEEPRISLEVFGSHIMNKSDIAMNLERKLSILTWDAIPKSKKFSTTSGTEVVHGDMGSDASSDLFEIENLSGSENPVFTRQESDGMSSCITSTTKYEPSETSIDWSVVTASAAGFSANTAFDEKRPEESNNIHGLAKTKSIVDKVVRKSRPSGLLGCKSQKAVSIAETAYRANERTNLTPYGRKGPIPRCNCGS</sequence>
<accession>A0A6P9F1H7</accession>
<dbReference type="Gramene" id="Jr09_01890_p1">
    <property type="protein sequence ID" value="cds.Jr09_01890_p1"/>
    <property type="gene ID" value="Jr09_01890"/>
</dbReference>
<evidence type="ECO:0000313" key="1">
    <source>
        <dbReference type="Proteomes" id="UP000235220"/>
    </source>
</evidence>
<dbReference type="KEGG" id="jre:109001231"/>
<dbReference type="Proteomes" id="UP000235220">
    <property type="component" value="Chromosome 9"/>
</dbReference>
<name>A0A6P9F1H7_JUGRE</name>